<dbReference type="EMBL" id="JANURN010000013">
    <property type="protein sequence ID" value="MDL0082994.1"/>
    <property type="molecule type" value="Genomic_DNA"/>
</dbReference>
<gene>
    <name evidence="1" type="ORF">NYG90_10020</name>
</gene>
<keyword evidence="2" id="KW-1185">Reference proteome</keyword>
<reference evidence="1 2" key="1">
    <citation type="journal article" date="2023" name="Microorganisms">
        <title>Isolation and Genomic Characteristics of Cat-Borne Campylobacter felis sp. nov. and Sheep-Borne Campylobacter ovis sp. nov.</title>
        <authorList>
            <person name="Wang H."/>
            <person name="Li Y."/>
            <person name="Gu Y."/>
            <person name="Zhou G."/>
            <person name="Chen X."/>
            <person name="Zhang X."/>
            <person name="Shao Z."/>
            <person name="Zhang J."/>
            <person name="Zhang M."/>
        </authorList>
    </citation>
    <scope>NUCLEOTIDE SEQUENCE [LARGE SCALE GENOMIC DNA]</scope>
    <source>
        <strain evidence="1 2">XJK30-2</strain>
    </source>
</reference>
<protein>
    <submittedName>
        <fullName evidence="1">Uncharacterized protein</fullName>
    </submittedName>
</protein>
<dbReference type="Proteomes" id="UP001173802">
    <property type="component" value="Unassembled WGS sequence"/>
</dbReference>
<accession>A0ACC6FUW4</accession>
<name>A0ACC6FUW4_9HELI</name>
<comment type="caution">
    <text evidence="1">The sequence shown here is derived from an EMBL/GenBank/DDBJ whole genome shotgun (WGS) entry which is preliminary data.</text>
</comment>
<proteinExistence type="predicted"/>
<organism evidence="1 2">
    <name type="scientific">Helicobacter zhangjianzhongii</name>
    <dbReference type="NCBI Taxonomy" id="2974574"/>
    <lineage>
        <taxon>Bacteria</taxon>
        <taxon>Pseudomonadati</taxon>
        <taxon>Campylobacterota</taxon>
        <taxon>Epsilonproteobacteria</taxon>
        <taxon>Campylobacterales</taxon>
        <taxon>Helicobacteraceae</taxon>
        <taxon>Helicobacter</taxon>
    </lineage>
</organism>
<sequence length="45" mass="5196">MRLESSSVRIHKNAFCHCEGAKRPKQSKARDDRVGGVARDDRKWI</sequence>
<evidence type="ECO:0000313" key="1">
    <source>
        <dbReference type="EMBL" id="MDL0082994.1"/>
    </source>
</evidence>
<evidence type="ECO:0000313" key="2">
    <source>
        <dbReference type="Proteomes" id="UP001173802"/>
    </source>
</evidence>